<evidence type="ECO:0000256" key="1">
    <source>
        <dbReference type="ARBA" id="ARBA00006821"/>
    </source>
</evidence>
<evidence type="ECO:0000259" key="5">
    <source>
        <dbReference type="Pfam" id="PF07748"/>
    </source>
</evidence>
<dbReference type="Gene3D" id="1.20.1270.50">
    <property type="entry name" value="Glycoside hydrolase family 38, central domain"/>
    <property type="match status" value="1"/>
</dbReference>
<dbReference type="InterPro" id="IPR011013">
    <property type="entry name" value="Gal_mutarotase_sf_dom"/>
</dbReference>
<dbReference type="AlphaFoldDB" id="A0A497E4Q1"/>
<evidence type="ECO:0000313" key="7">
    <source>
        <dbReference type="Proteomes" id="UP000279422"/>
    </source>
</evidence>
<dbReference type="Gene3D" id="2.70.98.30">
    <property type="entry name" value="Golgi alpha-mannosidase II, domain 4"/>
    <property type="match status" value="1"/>
</dbReference>
<organism evidence="6 7">
    <name type="scientific">Aerophobetes bacterium</name>
    <dbReference type="NCBI Taxonomy" id="2030807"/>
    <lineage>
        <taxon>Bacteria</taxon>
        <taxon>Candidatus Aerophobota</taxon>
    </lineage>
</organism>
<comment type="similarity">
    <text evidence="2">Belongs to the glycosyl hydrolase 38 family.</text>
</comment>
<feature type="domain" description="Glycoside hydrolase family 57 N-terminal" evidence="4">
    <location>
        <begin position="41"/>
        <end position="162"/>
    </location>
</feature>
<dbReference type="Pfam" id="PF07748">
    <property type="entry name" value="Glyco_hydro_38C"/>
    <property type="match status" value="1"/>
</dbReference>
<gene>
    <name evidence="6" type="ORF">DRJ00_07910</name>
</gene>
<dbReference type="GO" id="GO:0004559">
    <property type="term" value="F:alpha-mannosidase activity"/>
    <property type="evidence" value="ECO:0007669"/>
    <property type="project" value="InterPro"/>
</dbReference>
<dbReference type="EMBL" id="QMPZ01000158">
    <property type="protein sequence ID" value="RLE07559.1"/>
    <property type="molecule type" value="Genomic_DNA"/>
</dbReference>
<evidence type="ECO:0000259" key="4">
    <source>
        <dbReference type="Pfam" id="PF03065"/>
    </source>
</evidence>
<dbReference type="Gene3D" id="3.20.110.20">
    <property type="match status" value="1"/>
</dbReference>
<accession>A0A497E4Q1</accession>
<dbReference type="InterPro" id="IPR037094">
    <property type="entry name" value="Glyco_hydro_38_cen_sf"/>
</dbReference>
<dbReference type="InterPro" id="IPR011330">
    <property type="entry name" value="Glyco_hydro/deAcase_b/a-brl"/>
</dbReference>
<proteinExistence type="inferred from homology"/>
<dbReference type="InterPro" id="IPR011682">
    <property type="entry name" value="Glyco_hydro_38_C"/>
</dbReference>
<evidence type="ECO:0000256" key="3">
    <source>
        <dbReference type="ARBA" id="ARBA00023277"/>
    </source>
</evidence>
<reference evidence="6 7" key="1">
    <citation type="submission" date="2018-06" db="EMBL/GenBank/DDBJ databases">
        <title>Extensive metabolic versatility and redundancy in microbially diverse, dynamic hydrothermal sediments.</title>
        <authorList>
            <person name="Dombrowski N."/>
            <person name="Teske A."/>
            <person name="Baker B.J."/>
        </authorList>
    </citation>
    <scope>NUCLEOTIDE SEQUENCE [LARGE SCALE GENOMIC DNA]</scope>
    <source>
        <strain evidence="6">B47_G16</strain>
    </source>
</reference>
<protein>
    <recommendedName>
        <fullName evidence="8">Glycoside hydrolase family 38 central domain-containing protein</fullName>
    </recommendedName>
</protein>
<dbReference type="InterPro" id="IPR004300">
    <property type="entry name" value="Glyco_hydro_57_N"/>
</dbReference>
<dbReference type="SUPFAM" id="SSF74650">
    <property type="entry name" value="Galactose mutarotase-like"/>
    <property type="match status" value="1"/>
</dbReference>
<dbReference type="Pfam" id="PF03065">
    <property type="entry name" value="Glyco_hydro_57"/>
    <property type="match status" value="1"/>
</dbReference>
<dbReference type="GO" id="GO:0006013">
    <property type="term" value="P:mannose metabolic process"/>
    <property type="evidence" value="ECO:0007669"/>
    <property type="project" value="InterPro"/>
</dbReference>
<evidence type="ECO:0000256" key="2">
    <source>
        <dbReference type="ARBA" id="ARBA00009792"/>
    </source>
</evidence>
<comment type="caution">
    <text evidence="6">The sequence shown here is derived from an EMBL/GenBank/DDBJ whole genome shotgun (WGS) entry which is preliminary data.</text>
</comment>
<dbReference type="PANTHER" id="PTHR46017:SF1">
    <property type="entry name" value="ALPHA-MANNOSIDASE 2C1"/>
    <property type="match status" value="1"/>
</dbReference>
<dbReference type="GO" id="GO:0030246">
    <property type="term" value="F:carbohydrate binding"/>
    <property type="evidence" value="ECO:0007669"/>
    <property type="project" value="InterPro"/>
</dbReference>
<keyword evidence="3" id="KW-0119">Carbohydrate metabolism</keyword>
<sequence length="786" mass="91506">MKNFVEWKNVLCQHPMYLLIDRDRGKPTVGERIPPWGAPDAKEYTKRVKRNLESLEKFPDLKINYQFSGVEMEDMARDFPEVIEEMKRWARKGRIAFIGGTYSQPHLHVFGPESNIRQFEYGLEVFKRLFNFKITSYARQETGLHAQLPQILNAFGYRFAVVPAFYWSLRFIDGPSFPEIIGNSHFQSFVQGEEFTYWQGLDKNSIPLYLKSSSAHVEEDEQRDLFHSPILCIDFPDLQEVSESWYREKRKRGGFYLVDEALKEQLEKHPPTSRAKLYAYWSYIEGMWAEVLCRKNKEAEIKAVQAEAMVAMAHLVGERIEAQEKIDKIWKNILTSQHHDVYWIEVTDLKKKALRWLSEAVRVSEEIIEEAESKIAKKIYTGKEGGKVLVVFNTLPKERKGIVRIKTEDNVRIVNDEDKELPTQRIGGEINFVDTLPSFGYKVYRLRKEENQGLVDTKKECLEDLEFENQYYKVRIREDGLFESMIEKGSGQELLDTKRYLGGEIRGWIKDKDVSTRNRGKITRIEQGRVGKLIVIEGSLEDIRYKKRIMLYNDLPIIDVDIDLSFKGSEVGIFWIDESKLNIYWPTQGGKISYDIPFGVEKGKEERPLFAINWLDISTDKYGLTYINKGTPKHWVRDGVIANVIAWGGSKFSNRQHLVWLKRTQYDLKLYGSHTISYSLYPHQNDWKKANVVNVAQDLSFPLLAYLEDGHKGILSREKSFFRLLSHNLIMSSIQSQQGKIRCRVYNVGDEAPPKVKEVRLLKICDLSGRQIDKIGKFQIANLLVK</sequence>
<comment type="similarity">
    <text evidence="1">Belongs to the glycosyl hydrolase 57 family.</text>
</comment>
<evidence type="ECO:0000313" key="6">
    <source>
        <dbReference type="EMBL" id="RLE07559.1"/>
    </source>
</evidence>
<dbReference type="PANTHER" id="PTHR46017">
    <property type="entry name" value="ALPHA-MANNOSIDASE 2C1"/>
    <property type="match status" value="1"/>
</dbReference>
<name>A0A497E4Q1_UNCAE</name>
<feature type="domain" description="Glycosyl hydrolase family 38 C-terminal" evidence="5">
    <location>
        <begin position="468"/>
        <end position="631"/>
    </location>
</feature>
<dbReference type="GO" id="GO:0009313">
    <property type="term" value="P:oligosaccharide catabolic process"/>
    <property type="evidence" value="ECO:0007669"/>
    <property type="project" value="TreeGrafter"/>
</dbReference>
<dbReference type="SUPFAM" id="SSF88713">
    <property type="entry name" value="Glycoside hydrolase/deacetylase"/>
    <property type="match status" value="1"/>
</dbReference>
<evidence type="ECO:0008006" key="8">
    <source>
        <dbReference type="Google" id="ProtNLM"/>
    </source>
</evidence>
<dbReference type="Proteomes" id="UP000279422">
    <property type="component" value="Unassembled WGS sequence"/>
</dbReference>